<reference evidence="3" key="1">
    <citation type="submission" date="2020-02" db="EMBL/GenBank/DDBJ databases">
        <authorList>
            <person name="Palmer J.M."/>
        </authorList>
    </citation>
    <scope>NUCLEOTIDE SEQUENCE</scope>
    <source>
        <strain evidence="3">EPUS1.4</strain>
        <tissue evidence="3">Thallus</tissue>
    </source>
</reference>
<dbReference type="Gene3D" id="3.40.50.1820">
    <property type="entry name" value="alpha/beta hydrolase"/>
    <property type="match status" value="1"/>
</dbReference>
<feature type="domain" description="Alpha/beta hydrolase fold-3" evidence="2">
    <location>
        <begin position="65"/>
        <end position="246"/>
    </location>
</feature>
<dbReference type="Proteomes" id="UP000606974">
    <property type="component" value="Unassembled WGS sequence"/>
</dbReference>
<dbReference type="InterPro" id="IPR013094">
    <property type="entry name" value="AB_hydrolase_3"/>
</dbReference>
<dbReference type="InterPro" id="IPR050300">
    <property type="entry name" value="GDXG_lipolytic_enzyme"/>
</dbReference>
<proteinExistence type="predicted"/>
<evidence type="ECO:0000256" key="1">
    <source>
        <dbReference type="ARBA" id="ARBA00022801"/>
    </source>
</evidence>
<name>A0A8H7EA16_9EURO</name>
<dbReference type="Pfam" id="PF07859">
    <property type="entry name" value="Abhydrolase_3"/>
    <property type="match status" value="1"/>
</dbReference>
<dbReference type="SUPFAM" id="SSF53474">
    <property type="entry name" value="alpha/beta-Hydrolases"/>
    <property type="match status" value="1"/>
</dbReference>
<dbReference type="PANTHER" id="PTHR48081">
    <property type="entry name" value="AB HYDROLASE SUPERFAMILY PROTEIN C4A8.06C"/>
    <property type="match status" value="1"/>
</dbReference>
<protein>
    <recommendedName>
        <fullName evidence="2">Alpha/beta hydrolase fold-3 domain-containing protein</fullName>
    </recommendedName>
</protein>
<keyword evidence="4" id="KW-1185">Reference proteome</keyword>
<evidence type="ECO:0000259" key="2">
    <source>
        <dbReference type="Pfam" id="PF07859"/>
    </source>
</evidence>
<evidence type="ECO:0000313" key="3">
    <source>
        <dbReference type="EMBL" id="KAF7512261.1"/>
    </source>
</evidence>
<dbReference type="AlphaFoldDB" id="A0A8H7EA16"/>
<comment type="caution">
    <text evidence="3">The sequence shown here is derived from an EMBL/GenBank/DDBJ whole genome shotgun (WGS) entry which is preliminary data.</text>
</comment>
<evidence type="ECO:0000313" key="4">
    <source>
        <dbReference type="Proteomes" id="UP000606974"/>
    </source>
</evidence>
<dbReference type="InterPro" id="IPR029058">
    <property type="entry name" value="AB_hydrolase_fold"/>
</dbReference>
<dbReference type="OrthoDB" id="408631at2759"/>
<dbReference type="PANTHER" id="PTHR48081:SF8">
    <property type="entry name" value="ALPHA_BETA HYDROLASE FOLD-3 DOMAIN-CONTAINING PROTEIN-RELATED"/>
    <property type="match status" value="1"/>
</dbReference>
<sequence length="249" mass="27134">MLNPLQIPPDHLLLTPKKLRGTCVGVARYRNMRARGGIAVPAAVLDSAESFSIPSQDPRRNIAYPVLQQIANAVGVLCISIGYRLAPEDPFPAGPEDCYDAATWLVKHAKKKFGAPLSFIGGESAGAHLSVLTAVHPLQHQNTRSSPDFHLRGLLLHYGIYDLTLTPSVYNLHKSHPQALDRQEMLRYIHAFLPGKSMQDLKHPSIYPLYADLVGLKKQLPAALFTCGTADPLVDDTVFMGAKWLAGGG</sequence>
<gene>
    <name evidence="3" type="ORF">GJ744_001829</name>
</gene>
<organism evidence="3 4">
    <name type="scientific">Endocarpon pusillum</name>
    <dbReference type="NCBI Taxonomy" id="364733"/>
    <lineage>
        <taxon>Eukaryota</taxon>
        <taxon>Fungi</taxon>
        <taxon>Dikarya</taxon>
        <taxon>Ascomycota</taxon>
        <taxon>Pezizomycotina</taxon>
        <taxon>Eurotiomycetes</taxon>
        <taxon>Chaetothyriomycetidae</taxon>
        <taxon>Verrucariales</taxon>
        <taxon>Verrucariaceae</taxon>
        <taxon>Endocarpon</taxon>
    </lineage>
</organism>
<accession>A0A8H7EA16</accession>
<dbReference type="GO" id="GO:0016787">
    <property type="term" value="F:hydrolase activity"/>
    <property type="evidence" value="ECO:0007669"/>
    <property type="project" value="UniProtKB-KW"/>
</dbReference>
<keyword evidence="1" id="KW-0378">Hydrolase</keyword>
<dbReference type="EMBL" id="JAACFV010000013">
    <property type="protein sequence ID" value="KAF7512261.1"/>
    <property type="molecule type" value="Genomic_DNA"/>
</dbReference>